<sequence>MSIRMNLGTVAALVALGVLLPANEASTQPPGAPLCAVDDVCIYSGPGYTGDTQDIYLKDVTGCIPVPPTRSFAVGFDTVVNGSLREFGCGQYGGQTIPVMKNSAAYNIGFDAVSFTPYPSAG</sequence>
<evidence type="ECO:0000313" key="2">
    <source>
        <dbReference type="EMBL" id="KAA8880589.1"/>
    </source>
</evidence>
<keyword evidence="3" id="KW-1185">Reference proteome</keyword>
<dbReference type="AlphaFoldDB" id="A0A5N0DWZ6"/>
<dbReference type="EMBL" id="VXLC01000032">
    <property type="protein sequence ID" value="KAA8880589.1"/>
    <property type="molecule type" value="Genomic_DNA"/>
</dbReference>
<gene>
    <name evidence="2" type="ORF">F3087_40425</name>
</gene>
<protein>
    <recommendedName>
        <fullName evidence="4">Peptidase inhibitor family I36</fullName>
    </recommendedName>
</protein>
<accession>A0A5N0DWZ6</accession>
<keyword evidence="1" id="KW-0732">Signal</keyword>
<reference evidence="2 3" key="1">
    <citation type="submission" date="2019-09" db="EMBL/GenBank/DDBJ databases">
        <authorList>
            <person name="Wang X."/>
        </authorList>
    </citation>
    <scope>NUCLEOTIDE SEQUENCE [LARGE SCALE GENOMIC DNA]</scope>
    <source>
        <strain evidence="2 3">CICC 11023</strain>
    </source>
</reference>
<organism evidence="2 3">
    <name type="scientific">Nocardia colli</name>
    <dbReference type="NCBI Taxonomy" id="2545717"/>
    <lineage>
        <taxon>Bacteria</taxon>
        <taxon>Bacillati</taxon>
        <taxon>Actinomycetota</taxon>
        <taxon>Actinomycetes</taxon>
        <taxon>Mycobacteriales</taxon>
        <taxon>Nocardiaceae</taxon>
        <taxon>Nocardia</taxon>
    </lineage>
</organism>
<name>A0A5N0DWZ6_9NOCA</name>
<evidence type="ECO:0008006" key="4">
    <source>
        <dbReference type="Google" id="ProtNLM"/>
    </source>
</evidence>
<evidence type="ECO:0000313" key="3">
    <source>
        <dbReference type="Proteomes" id="UP000323876"/>
    </source>
</evidence>
<feature type="chain" id="PRO_5024428714" description="Peptidase inhibitor family I36" evidence="1">
    <location>
        <begin position="28"/>
        <end position="122"/>
    </location>
</feature>
<dbReference type="Proteomes" id="UP000323876">
    <property type="component" value="Unassembled WGS sequence"/>
</dbReference>
<evidence type="ECO:0000256" key="1">
    <source>
        <dbReference type="SAM" id="SignalP"/>
    </source>
</evidence>
<comment type="caution">
    <text evidence="2">The sequence shown here is derived from an EMBL/GenBank/DDBJ whole genome shotgun (WGS) entry which is preliminary data.</text>
</comment>
<dbReference type="RefSeq" id="WP_150407467.1">
    <property type="nucleotide sequence ID" value="NZ_VXLC01000032.1"/>
</dbReference>
<feature type="signal peptide" evidence="1">
    <location>
        <begin position="1"/>
        <end position="27"/>
    </location>
</feature>
<proteinExistence type="predicted"/>